<name>A0A5B2W4S6_9BACT</name>
<dbReference type="RefSeq" id="WP_149836816.1">
    <property type="nucleotide sequence ID" value="NZ_VUOC01000001.1"/>
</dbReference>
<organism evidence="1 2">
    <name type="scientific">Chitinophaga agrisoli</name>
    <dbReference type="NCBI Taxonomy" id="2607653"/>
    <lineage>
        <taxon>Bacteria</taxon>
        <taxon>Pseudomonadati</taxon>
        <taxon>Bacteroidota</taxon>
        <taxon>Chitinophagia</taxon>
        <taxon>Chitinophagales</taxon>
        <taxon>Chitinophagaceae</taxon>
        <taxon>Chitinophaga</taxon>
    </lineage>
</organism>
<dbReference type="Proteomes" id="UP000324611">
    <property type="component" value="Unassembled WGS sequence"/>
</dbReference>
<evidence type="ECO:0000313" key="1">
    <source>
        <dbReference type="EMBL" id="KAA2245427.1"/>
    </source>
</evidence>
<comment type="caution">
    <text evidence="1">The sequence shown here is derived from an EMBL/GenBank/DDBJ whole genome shotgun (WGS) entry which is preliminary data.</text>
</comment>
<reference evidence="1 2" key="2">
    <citation type="submission" date="2019-09" db="EMBL/GenBank/DDBJ databases">
        <authorList>
            <person name="Jin C."/>
        </authorList>
    </citation>
    <scope>NUCLEOTIDE SEQUENCE [LARGE SCALE GENOMIC DNA]</scope>
    <source>
        <strain evidence="1 2">BN140078</strain>
    </source>
</reference>
<proteinExistence type="predicted"/>
<sequence>MITVLNRESTINILVFKTDIRFSNDVTKVAPALNSQPAIRRWNIDRSDIDKVLRIESDSLQVQDIIGLVQQAGYHCEELPD</sequence>
<evidence type="ECO:0000313" key="2">
    <source>
        <dbReference type="Proteomes" id="UP000324611"/>
    </source>
</evidence>
<protein>
    <recommendedName>
        <fullName evidence="3">Copper chaperone CopZ</fullName>
    </recommendedName>
</protein>
<dbReference type="EMBL" id="VUOC01000001">
    <property type="protein sequence ID" value="KAA2245427.1"/>
    <property type="molecule type" value="Genomic_DNA"/>
</dbReference>
<accession>A0A5B2W4S6</accession>
<evidence type="ECO:0008006" key="3">
    <source>
        <dbReference type="Google" id="ProtNLM"/>
    </source>
</evidence>
<gene>
    <name evidence="1" type="ORF">F0L74_05555</name>
</gene>
<reference evidence="1 2" key="1">
    <citation type="submission" date="2019-09" db="EMBL/GenBank/DDBJ databases">
        <title>Chitinophaga ginsengihumi sp. nov., isolated from soil of ginseng rhizosphere.</title>
        <authorList>
            <person name="Lee J."/>
        </authorList>
    </citation>
    <scope>NUCLEOTIDE SEQUENCE [LARGE SCALE GENOMIC DNA]</scope>
    <source>
        <strain evidence="1 2">BN140078</strain>
    </source>
</reference>
<dbReference type="AlphaFoldDB" id="A0A5B2W4S6"/>
<keyword evidence="2" id="KW-1185">Reference proteome</keyword>